<dbReference type="InterPro" id="IPR037171">
    <property type="entry name" value="NagB/RpiA_transferase-like"/>
</dbReference>
<organism evidence="5 6">
    <name type="scientific">Candidatus Enterococcus moelleringii</name>
    <dbReference type="NCBI Taxonomy" id="2815325"/>
    <lineage>
        <taxon>Bacteria</taxon>
        <taxon>Bacillati</taxon>
        <taxon>Bacillota</taxon>
        <taxon>Bacilli</taxon>
        <taxon>Lactobacillales</taxon>
        <taxon>Enterococcaceae</taxon>
        <taxon>Enterococcus</taxon>
    </lineage>
</organism>
<evidence type="ECO:0000256" key="1">
    <source>
        <dbReference type="ARBA" id="ARBA00023015"/>
    </source>
</evidence>
<dbReference type="PANTHER" id="PTHR30363">
    <property type="entry name" value="HTH-TYPE TRANSCRIPTIONAL REGULATOR SRLR-RELATED"/>
    <property type="match status" value="1"/>
</dbReference>
<evidence type="ECO:0000313" key="5">
    <source>
        <dbReference type="EMBL" id="MBO1307745.1"/>
    </source>
</evidence>
<evidence type="ECO:0000259" key="4">
    <source>
        <dbReference type="PROSITE" id="PS51000"/>
    </source>
</evidence>
<dbReference type="InterPro" id="IPR036388">
    <property type="entry name" value="WH-like_DNA-bd_sf"/>
</dbReference>
<dbReference type="SUPFAM" id="SSF46785">
    <property type="entry name" value="Winged helix' DNA-binding domain"/>
    <property type="match status" value="1"/>
</dbReference>
<dbReference type="Pfam" id="PF08220">
    <property type="entry name" value="HTH_DeoR"/>
    <property type="match status" value="1"/>
</dbReference>
<feature type="domain" description="HTH deoR-type" evidence="4">
    <location>
        <begin position="3"/>
        <end position="58"/>
    </location>
</feature>
<comment type="caution">
    <text evidence="5">The sequence shown here is derived from an EMBL/GenBank/DDBJ whole genome shotgun (WGS) entry which is preliminary data.</text>
</comment>
<proteinExistence type="predicted"/>
<dbReference type="RefSeq" id="WP_207674742.1">
    <property type="nucleotide sequence ID" value="NZ_JAFREM010000027.1"/>
</dbReference>
<dbReference type="PANTHER" id="PTHR30363:SF51">
    <property type="entry name" value="HTH-TYPE TRANSCRIPTIONAL REPRESSOR GLCR"/>
    <property type="match status" value="1"/>
</dbReference>
<dbReference type="EMBL" id="JAFREM010000027">
    <property type="protein sequence ID" value="MBO1307745.1"/>
    <property type="molecule type" value="Genomic_DNA"/>
</dbReference>
<dbReference type="InterPro" id="IPR001034">
    <property type="entry name" value="DeoR_HTH"/>
</dbReference>
<keyword evidence="3" id="KW-0804">Transcription</keyword>
<keyword evidence="2" id="KW-0238">DNA-binding</keyword>
<protein>
    <submittedName>
        <fullName evidence="5">DeoR/GlpR transcriptional regulator</fullName>
    </submittedName>
</protein>
<dbReference type="SMART" id="SM01134">
    <property type="entry name" value="DeoRC"/>
    <property type="match status" value="1"/>
</dbReference>
<dbReference type="PROSITE" id="PS00894">
    <property type="entry name" value="HTH_DEOR_1"/>
    <property type="match status" value="1"/>
</dbReference>
<dbReference type="Gene3D" id="1.10.10.10">
    <property type="entry name" value="Winged helix-like DNA-binding domain superfamily/Winged helix DNA-binding domain"/>
    <property type="match status" value="1"/>
</dbReference>
<dbReference type="PROSITE" id="PS51000">
    <property type="entry name" value="HTH_DEOR_2"/>
    <property type="match status" value="1"/>
</dbReference>
<dbReference type="InterPro" id="IPR018356">
    <property type="entry name" value="Tscrpt_reg_HTH_DeoR_CS"/>
</dbReference>
<evidence type="ECO:0000256" key="2">
    <source>
        <dbReference type="ARBA" id="ARBA00023125"/>
    </source>
</evidence>
<dbReference type="Gene3D" id="3.40.50.1360">
    <property type="match status" value="1"/>
</dbReference>
<dbReference type="SMART" id="SM00420">
    <property type="entry name" value="HTH_DEOR"/>
    <property type="match status" value="1"/>
</dbReference>
<name>A0ABS3LDM7_9ENTE</name>
<dbReference type="PRINTS" id="PR00037">
    <property type="entry name" value="HTHLACR"/>
</dbReference>
<dbReference type="Proteomes" id="UP000664601">
    <property type="component" value="Unassembled WGS sequence"/>
</dbReference>
<keyword evidence="6" id="KW-1185">Reference proteome</keyword>
<accession>A0ABS3LDM7</accession>
<reference evidence="5 6" key="1">
    <citation type="submission" date="2021-03" db="EMBL/GenBank/DDBJ databases">
        <title>Enterococcal diversity collection.</title>
        <authorList>
            <person name="Gilmore M.S."/>
            <person name="Schwartzman J."/>
            <person name="Van Tyne D."/>
            <person name="Martin M."/>
            <person name="Earl A.M."/>
            <person name="Manson A.L."/>
            <person name="Straub T."/>
            <person name="Salamzade R."/>
            <person name="Saavedra J."/>
            <person name="Lebreton F."/>
            <person name="Prichula J."/>
            <person name="Schaufler K."/>
            <person name="Gaca A."/>
            <person name="Sgardioli B."/>
            <person name="Wagenaar J."/>
            <person name="Strong T."/>
        </authorList>
    </citation>
    <scope>NUCLEOTIDE SEQUENCE [LARGE SCALE GENOMIC DNA]</scope>
    <source>
        <strain evidence="5 6">669A</strain>
    </source>
</reference>
<keyword evidence="1" id="KW-0805">Transcription regulation</keyword>
<dbReference type="Pfam" id="PF00455">
    <property type="entry name" value="DeoRC"/>
    <property type="match status" value="1"/>
</dbReference>
<sequence length="259" mass="29121">MLIEERLSKIKTILEQQESASMDYLAQQLGVSKDTIRRDLIKLEQKNVVRRIHGGAMLASREALIFDYQERSSRDQQVKEQMGQLAAEMIKSNSSMILDSSTTVEAAIPYLQGKGVLAITNSLTHATLLAQLDNSEISILPGKLHKKQLFIYGAETVQKISEYLVDYTLLGVFAISQNGIFIHTEEEGLVKRQMVRQSKKVIAMADHTKIETTGLFKICSLQELDVLITDQMPSQEFIAALEENNVELITLKGEKHENN</sequence>
<dbReference type="InterPro" id="IPR036390">
    <property type="entry name" value="WH_DNA-bd_sf"/>
</dbReference>
<dbReference type="InterPro" id="IPR050313">
    <property type="entry name" value="Carb_Metab_HTH_regulators"/>
</dbReference>
<dbReference type="InterPro" id="IPR014036">
    <property type="entry name" value="DeoR-like_C"/>
</dbReference>
<gene>
    <name evidence="5" type="ORF">JZO70_16340</name>
</gene>
<evidence type="ECO:0000256" key="3">
    <source>
        <dbReference type="ARBA" id="ARBA00023163"/>
    </source>
</evidence>
<dbReference type="SUPFAM" id="SSF100950">
    <property type="entry name" value="NagB/RpiA/CoA transferase-like"/>
    <property type="match status" value="1"/>
</dbReference>
<evidence type="ECO:0000313" key="6">
    <source>
        <dbReference type="Proteomes" id="UP000664601"/>
    </source>
</evidence>